<feature type="repeat" description="WD" evidence="3">
    <location>
        <begin position="475"/>
        <end position="516"/>
    </location>
</feature>
<dbReference type="AlphaFoldDB" id="A0A1Y5I3S8"/>
<dbReference type="InterPro" id="IPR001680">
    <property type="entry name" value="WD40_rpt"/>
</dbReference>
<dbReference type="Gene3D" id="2.130.10.10">
    <property type="entry name" value="YVTN repeat-like/Quinoprotein amine dehydrogenase"/>
    <property type="match status" value="3"/>
</dbReference>
<feature type="repeat" description="WD" evidence="3">
    <location>
        <begin position="433"/>
        <end position="474"/>
    </location>
</feature>
<dbReference type="InterPro" id="IPR027145">
    <property type="entry name" value="PWP2"/>
</dbReference>
<dbReference type="GO" id="GO:0034388">
    <property type="term" value="C:Pwp2p-containing subcomplex of 90S preribosome"/>
    <property type="evidence" value="ECO:0007669"/>
    <property type="project" value="TreeGrafter"/>
</dbReference>
<dbReference type="GO" id="GO:0000462">
    <property type="term" value="P:maturation of SSU-rRNA from tricistronic rRNA transcript (SSU-rRNA, 5.8S rRNA, LSU-rRNA)"/>
    <property type="evidence" value="ECO:0007669"/>
    <property type="project" value="TreeGrafter"/>
</dbReference>
<name>A0A1Y5I3S8_OSTTA</name>
<dbReference type="Pfam" id="PF00400">
    <property type="entry name" value="WD40"/>
    <property type="match status" value="4"/>
</dbReference>
<gene>
    <name evidence="4" type="ORF">BE221DRAFT_143100</name>
</gene>
<evidence type="ECO:0000256" key="3">
    <source>
        <dbReference type="PROSITE-ProRule" id="PRU00221"/>
    </source>
</evidence>
<dbReference type="InterPro" id="IPR015943">
    <property type="entry name" value="WD40/YVTN_repeat-like_dom_sf"/>
</dbReference>
<dbReference type="PROSITE" id="PS00678">
    <property type="entry name" value="WD_REPEATS_1"/>
    <property type="match status" value="1"/>
</dbReference>
<dbReference type="EMBL" id="KZ155840">
    <property type="protein sequence ID" value="OUS41775.1"/>
    <property type="molecule type" value="Genomic_DNA"/>
</dbReference>
<sequence>MLSYELANIIGTCGDGAAVFSAGVLYRNVGSHVKATRIVSGETVVYSCERIGRIIKLDVSRCNYLLLVAAENALTLFDVQKQVPVKHITCKREIRTVRFSPSTKYIALGFDASVELWNLNSLEKEGLRLELQSRHAIGSANRFAWSCDDAWFGVTSTDGVCRLINNSKKYISNTATIDGRSLAIHVSNNGGSGELKIFSADSSIMLCCTNGCARVCRINVSEGSNILCADFNDDASTLCVGTSTGSFGLYDCKGGNLIVETSLSLPSSKPNCTFDPCGELVMLDCRMPNQMCLWDWKANGIVYEQYDELIDMTMANFSLNGNMLIAGSSSGLVKVWSVSDSSCVASFAEHKGQIMDVICSSRDDVFITASLDGTARAYDLNKFKNFRTLTSPNGDGLVRLAVDSSDDIVCGATENGHNILVWSMLSGQLLDILVGHEAPIVSLQVCKMSTRVVSCSWDKTARMWDVQNSKKQVESYTHSSELISASLSSNGKLLATATRNGHINIWHVQDGSTYRSFDFNVAALSISSCSSLLHFMYNDSILVALDSNHTLGLYDVSTASLIKRVELITCEDEDGVTKTHQVRSICCEKDGLLLGILGPNTAPSPVFILLSYKDVTLLLLRPQCSSTV</sequence>
<dbReference type="InterPro" id="IPR019775">
    <property type="entry name" value="WD40_repeat_CS"/>
</dbReference>
<dbReference type="SMART" id="SM00320">
    <property type="entry name" value="WD40"/>
    <property type="match status" value="8"/>
</dbReference>
<dbReference type="PANTHER" id="PTHR19858">
    <property type="entry name" value="WD40 REPEAT PROTEIN"/>
    <property type="match status" value="1"/>
</dbReference>
<dbReference type="PANTHER" id="PTHR19858:SF0">
    <property type="entry name" value="PERIODIC TRYPTOPHAN PROTEIN 2 HOMOLOG"/>
    <property type="match status" value="1"/>
</dbReference>
<keyword evidence="1 3" id="KW-0853">WD repeat</keyword>
<dbReference type="SUPFAM" id="SSF50978">
    <property type="entry name" value="WD40 repeat-like"/>
    <property type="match status" value="2"/>
</dbReference>
<proteinExistence type="predicted"/>
<protein>
    <submittedName>
        <fullName evidence="4">WD40-repeat-containing domain protein</fullName>
    </submittedName>
</protein>
<dbReference type="PROSITE" id="PS50294">
    <property type="entry name" value="WD_REPEATS_REGION"/>
    <property type="match status" value="2"/>
</dbReference>
<reference evidence="4" key="1">
    <citation type="submission" date="2017-04" db="EMBL/GenBank/DDBJ databases">
        <title>Population genomics of picophytoplankton unveils novel chromosome hypervariability.</title>
        <authorList>
            <consortium name="DOE Joint Genome Institute"/>
            <person name="Blanc-Mathieu R."/>
            <person name="Krasovec M."/>
            <person name="Hebrard M."/>
            <person name="Yau S."/>
            <person name="Desgranges E."/>
            <person name="Martin J."/>
            <person name="Schackwitz W."/>
            <person name="Kuo A."/>
            <person name="Salin G."/>
            <person name="Donnadieu C."/>
            <person name="Desdevises Y."/>
            <person name="Sanchez-Ferandin S."/>
            <person name="Moreau H."/>
            <person name="Rivals E."/>
            <person name="Grigoriev I.V."/>
            <person name="Grimsley N."/>
            <person name="Eyre-Walker A."/>
            <person name="Piganeau G."/>
        </authorList>
    </citation>
    <scope>NUCLEOTIDE SEQUENCE [LARGE SCALE GENOMIC DNA]</scope>
    <source>
        <strain evidence="4">RCC 1115</strain>
    </source>
</reference>
<evidence type="ECO:0000313" key="4">
    <source>
        <dbReference type="EMBL" id="OUS41775.1"/>
    </source>
</evidence>
<accession>A0A1Y5I3S8</accession>
<dbReference type="GO" id="GO:0032040">
    <property type="term" value="C:small-subunit processome"/>
    <property type="evidence" value="ECO:0007669"/>
    <property type="project" value="TreeGrafter"/>
</dbReference>
<dbReference type="InterPro" id="IPR036322">
    <property type="entry name" value="WD40_repeat_dom_sf"/>
</dbReference>
<dbReference type="PROSITE" id="PS50082">
    <property type="entry name" value="WD_REPEATS_2"/>
    <property type="match status" value="3"/>
</dbReference>
<dbReference type="Proteomes" id="UP000195557">
    <property type="component" value="Unassembled WGS sequence"/>
</dbReference>
<dbReference type="GO" id="GO:0000028">
    <property type="term" value="P:ribosomal small subunit assembly"/>
    <property type="evidence" value="ECO:0007669"/>
    <property type="project" value="TreeGrafter"/>
</dbReference>
<evidence type="ECO:0000256" key="1">
    <source>
        <dbReference type="ARBA" id="ARBA00022574"/>
    </source>
</evidence>
<feature type="repeat" description="WD" evidence="3">
    <location>
        <begin position="317"/>
        <end position="346"/>
    </location>
</feature>
<organism evidence="4">
    <name type="scientific">Ostreococcus tauri</name>
    <name type="common">Marine green alga</name>
    <dbReference type="NCBI Taxonomy" id="70448"/>
    <lineage>
        <taxon>Eukaryota</taxon>
        <taxon>Viridiplantae</taxon>
        <taxon>Chlorophyta</taxon>
        <taxon>Mamiellophyceae</taxon>
        <taxon>Mamiellales</taxon>
        <taxon>Bathycoccaceae</taxon>
        <taxon>Ostreococcus</taxon>
    </lineage>
</organism>
<keyword evidence="2" id="KW-0677">Repeat</keyword>
<evidence type="ECO:0000256" key="2">
    <source>
        <dbReference type="ARBA" id="ARBA00022737"/>
    </source>
</evidence>